<accession>A0A1F5G9Q3</accession>
<gene>
    <name evidence="2" type="ORF">A2693_01495</name>
</gene>
<dbReference type="SUPFAM" id="SSF51735">
    <property type="entry name" value="NAD(P)-binding Rossmann-fold domains"/>
    <property type="match status" value="1"/>
</dbReference>
<dbReference type="Gene3D" id="3.40.50.720">
    <property type="entry name" value="NAD(P)-binding Rossmann-like Domain"/>
    <property type="match status" value="1"/>
</dbReference>
<evidence type="ECO:0000259" key="1">
    <source>
        <dbReference type="Pfam" id="PF16363"/>
    </source>
</evidence>
<evidence type="ECO:0000313" key="2">
    <source>
        <dbReference type="EMBL" id="OGD88623.1"/>
    </source>
</evidence>
<sequence>MKKALITGVAGFAGSHLAQYLVSKKFSVFGIFHPDHSIENVKHLKSSIKLIGCNLLDKNDLRNHIKNINPDYVFHLAAFSSPAESFKDPQKTLSNNIFSQLYLLESLVDFSPKARILIIGSADEYGNIDPKDLPVDEDTAISPVSPYAVSKVAQDMLGLQFFLHSKLHVVRVRPFNHIGPRQSTSFVVSSFAAQIVSIEQNKKGLPAGRQGEINVGNLETWRDFTDVRDMVRAYLLALEKGVWGNIYNIGSGKAAKIADILKKLMSFSKAKIKIKKDKSLFRPVDVKNIYCDFSKFKRQTGWMPKIPINKTLFDTIEFERRKLEN</sequence>
<dbReference type="Gene3D" id="3.90.25.10">
    <property type="entry name" value="UDP-galactose 4-epimerase, domain 1"/>
    <property type="match status" value="1"/>
</dbReference>
<dbReference type="Pfam" id="PF16363">
    <property type="entry name" value="GDP_Man_Dehyd"/>
    <property type="match status" value="1"/>
</dbReference>
<organism evidence="2 3">
    <name type="scientific">Candidatus Curtissbacteria bacterium RIFCSPHIGHO2_01_FULL_40_12</name>
    <dbReference type="NCBI Taxonomy" id="1797710"/>
    <lineage>
        <taxon>Bacteria</taxon>
        <taxon>Candidatus Curtissiibacteriota</taxon>
    </lineage>
</organism>
<dbReference type="InterPro" id="IPR016040">
    <property type="entry name" value="NAD(P)-bd_dom"/>
</dbReference>
<dbReference type="PRINTS" id="PR01713">
    <property type="entry name" value="NUCEPIMERASE"/>
</dbReference>
<dbReference type="EMBL" id="MFAY01000032">
    <property type="protein sequence ID" value="OGD88623.1"/>
    <property type="molecule type" value="Genomic_DNA"/>
</dbReference>
<proteinExistence type="predicted"/>
<dbReference type="Proteomes" id="UP000178577">
    <property type="component" value="Unassembled WGS sequence"/>
</dbReference>
<name>A0A1F5G9Q3_9BACT</name>
<dbReference type="InterPro" id="IPR036291">
    <property type="entry name" value="NAD(P)-bd_dom_sf"/>
</dbReference>
<protein>
    <recommendedName>
        <fullName evidence="1">NAD(P)-binding domain-containing protein</fullName>
    </recommendedName>
</protein>
<dbReference type="AlphaFoldDB" id="A0A1F5G9Q3"/>
<reference evidence="2 3" key="1">
    <citation type="journal article" date="2016" name="Nat. Commun.">
        <title>Thousands of microbial genomes shed light on interconnected biogeochemical processes in an aquifer system.</title>
        <authorList>
            <person name="Anantharaman K."/>
            <person name="Brown C.T."/>
            <person name="Hug L.A."/>
            <person name="Sharon I."/>
            <person name="Castelle C.J."/>
            <person name="Probst A.J."/>
            <person name="Thomas B.C."/>
            <person name="Singh A."/>
            <person name="Wilkins M.J."/>
            <person name="Karaoz U."/>
            <person name="Brodie E.L."/>
            <person name="Williams K.H."/>
            <person name="Hubbard S.S."/>
            <person name="Banfield J.F."/>
        </authorList>
    </citation>
    <scope>NUCLEOTIDE SEQUENCE [LARGE SCALE GENOMIC DNA]</scope>
</reference>
<dbReference type="PANTHER" id="PTHR43000">
    <property type="entry name" value="DTDP-D-GLUCOSE 4,6-DEHYDRATASE-RELATED"/>
    <property type="match status" value="1"/>
</dbReference>
<feature type="domain" description="NAD(P)-binding" evidence="1">
    <location>
        <begin position="5"/>
        <end position="311"/>
    </location>
</feature>
<comment type="caution">
    <text evidence="2">The sequence shown here is derived from an EMBL/GenBank/DDBJ whole genome shotgun (WGS) entry which is preliminary data.</text>
</comment>
<evidence type="ECO:0000313" key="3">
    <source>
        <dbReference type="Proteomes" id="UP000178577"/>
    </source>
</evidence>